<proteinExistence type="predicted"/>
<accession>A0A5B7JRA9</accession>
<reference evidence="2 3" key="1">
    <citation type="submission" date="2019-05" db="EMBL/GenBank/DDBJ databases">
        <title>Another draft genome of Portunus trituberculatus and its Hox gene families provides insights of decapod evolution.</title>
        <authorList>
            <person name="Jeong J.-H."/>
            <person name="Song I."/>
            <person name="Kim S."/>
            <person name="Choi T."/>
            <person name="Kim D."/>
            <person name="Ryu S."/>
            <person name="Kim W."/>
        </authorList>
    </citation>
    <scope>NUCLEOTIDE SEQUENCE [LARGE SCALE GENOMIC DNA]</scope>
    <source>
        <tissue evidence="2">Muscle</tissue>
    </source>
</reference>
<dbReference type="EMBL" id="VSRR010102917">
    <property type="protein sequence ID" value="MPC95627.1"/>
    <property type="molecule type" value="Genomic_DNA"/>
</dbReference>
<name>A0A5B7JRA9_PORTR</name>
<sequence length="118" mass="13069">MRRNVLRSSGSPRQQPGTKHQAPNTRHQAPSIVRNSAQGPQSAKGDTAVLMTALQRQTGPHPPIPGRALPLLSHVTGSFIFKWTPPTNTNWPRLVKKTFHMQQILASIKPTEGFHAHF</sequence>
<protein>
    <submittedName>
        <fullName evidence="2">Uncharacterized protein</fullName>
    </submittedName>
</protein>
<evidence type="ECO:0000256" key="1">
    <source>
        <dbReference type="SAM" id="MobiDB-lite"/>
    </source>
</evidence>
<feature type="region of interest" description="Disordered" evidence="1">
    <location>
        <begin position="1"/>
        <end position="48"/>
    </location>
</feature>
<evidence type="ECO:0000313" key="2">
    <source>
        <dbReference type="EMBL" id="MPC95627.1"/>
    </source>
</evidence>
<organism evidence="2 3">
    <name type="scientific">Portunus trituberculatus</name>
    <name type="common">Swimming crab</name>
    <name type="synonym">Neptunus trituberculatus</name>
    <dbReference type="NCBI Taxonomy" id="210409"/>
    <lineage>
        <taxon>Eukaryota</taxon>
        <taxon>Metazoa</taxon>
        <taxon>Ecdysozoa</taxon>
        <taxon>Arthropoda</taxon>
        <taxon>Crustacea</taxon>
        <taxon>Multicrustacea</taxon>
        <taxon>Malacostraca</taxon>
        <taxon>Eumalacostraca</taxon>
        <taxon>Eucarida</taxon>
        <taxon>Decapoda</taxon>
        <taxon>Pleocyemata</taxon>
        <taxon>Brachyura</taxon>
        <taxon>Eubrachyura</taxon>
        <taxon>Portunoidea</taxon>
        <taxon>Portunidae</taxon>
        <taxon>Portuninae</taxon>
        <taxon>Portunus</taxon>
    </lineage>
</organism>
<dbReference type="Proteomes" id="UP000324222">
    <property type="component" value="Unassembled WGS sequence"/>
</dbReference>
<feature type="compositionally biased region" description="Polar residues" evidence="1">
    <location>
        <begin position="1"/>
        <end position="41"/>
    </location>
</feature>
<comment type="caution">
    <text evidence="2">The sequence shown here is derived from an EMBL/GenBank/DDBJ whole genome shotgun (WGS) entry which is preliminary data.</text>
</comment>
<keyword evidence="3" id="KW-1185">Reference proteome</keyword>
<dbReference type="AlphaFoldDB" id="A0A5B7JRA9"/>
<gene>
    <name evidence="2" type="ORF">E2C01_090846</name>
</gene>
<evidence type="ECO:0000313" key="3">
    <source>
        <dbReference type="Proteomes" id="UP000324222"/>
    </source>
</evidence>